<proteinExistence type="predicted"/>
<dbReference type="KEGG" id="sdd:D9753_35040"/>
<accession>A0A3G2JLD0</accession>
<dbReference type="EMBL" id="CP033073">
    <property type="protein sequence ID" value="AYN43240.1"/>
    <property type="molecule type" value="Genomic_DNA"/>
</dbReference>
<evidence type="ECO:0000313" key="1">
    <source>
        <dbReference type="EMBL" id="AYN43240.1"/>
    </source>
</evidence>
<sequence>MQSPNQPAPSVDQSREDYEAHRRYCRQCALADSPCPAAKHLRRVYNNATRAARSGRSRRTTSW</sequence>
<dbReference type="OrthoDB" id="4262325at2"/>
<name>A0A3G2JLD0_9ACTN</name>
<evidence type="ECO:0000313" key="2">
    <source>
        <dbReference type="Proteomes" id="UP000268329"/>
    </source>
</evidence>
<reference evidence="1 2" key="1">
    <citation type="submission" date="2018-10" db="EMBL/GenBank/DDBJ databases">
        <title>The genome of Streptomyces dangxiongensis Z022.</title>
        <authorList>
            <person name="Zhang B."/>
        </authorList>
    </citation>
    <scope>NUCLEOTIDE SEQUENCE [LARGE SCALE GENOMIC DNA]</scope>
    <source>
        <strain evidence="1 2">Z022</strain>
    </source>
</reference>
<dbReference type="Proteomes" id="UP000268329">
    <property type="component" value="Chromosome"/>
</dbReference>
<dbReference type="AlphaFoldDB" id="A0A3G2JLD0"/>
<protein>
    <submittedName>
        <fullName evidence="1">Uncharacterized protein</fullName>
    </submittedName>
</protein>
<keyword evidence="2" id="KW-1185">Reference proteome</keyword>
<gene>
    <name evidence="1" type="ORF">D9753_35040</name>
</gene>
<dbReference type="RefSeq" id="WP_121790666.1">
    <property type="nucleotide sequence ID" value="NZ_CP033073.1"/>
</dbReference>
<organism evidence="1 2">
    <name type="scientific">Streptomyces dangxiongensis</name>
    <dbReference type="NCBI Taxonomy" id="1442032"/>
    <lineage>
        <taxon>Bacteria</taxon>
        <taxon>Bacillati</taxon>
        <taxon>Actinomycetota</taxon>
        <taxon>Actinomycetes</taxon>
        <taxon>Kitasatosporales</taxon>
        <taxon>Streptomycetaceae</taxon>
        <taxon>Streptomyces</taxon>
    </lineage>
</organism>